<dbReference type="InterPro" id="IPR053833">
    <property type="entry name" value="SAMP2"/>
</dbReference>
<dbReference type="Gene3D" id="3.10.20.30">
    <property type="match status" value="1"/>
</dbReference>
<accession>Q97CI5</accession>
<dbReference type="AlphaFoldDB" id="Q97CI5"/>
<dbReference type="InterPro" id="IPR012675">
    <property type="entry name" value="Beta-grasp_dom_sf"/>
</dbReference>
<proteinExistence type="predicted"/>
<dbReference type="InterPro" id="IPR016155">
    <property type="entry name" value="Mopterin_synth/thiamin_S_b"/>
</dbReference>
<dbReference type="Proteomes" id="UP000001017">
    <property type="component" value="Chromosome"/>
</dbReference>
<dbReference type="eggNOG" id="arCOG00535">
    <property type="taxonomic scope" value="Archaea"/>
</dbReference>
<gene>
    <name evidence="1" type="ORF">TVG0124725</name>
</gene>
<name>Q97CI5_THEVO</name>
<dbReference type="PaxDb" id="273116-14324330"/>
<dbReference type="EMBL" id="BA000011">
    <property type="protein sequence ID" value="BAB59258.1"/>
    <property type="molecule type" value="Genomic_DNA"/>
</dbReference>
<dbReference type="OrthoDB" id="104640at2157"/>
<dbReference type="HOGENOM" id="CLU_114601_9_4_2"/>
<reference evidence="1 2" key="2">
    <citation type="journal article" date="2000" name="Proc. Natl. Acad. Sci. U.S.A.">
        <title>Archaeal adaptation to higher temperatures revealed by genomic sequence of Thermoplasma volcanium.</title>
        <authorList>
            <person name="Kawashima T."/>
            <person name="Amano N."/>
            <person name="Koike H."/>
            <person name="Makino S."/>
            <person name="Higuchi S."/>
            <person name="Kawashima-Ohya Y."/>
            <person name="Watanabe K."/>
            <person name="Yamazaki M."/>
            <person name="Kanehori K."/>
            <person name="Kawamoto T."/>
            <person name="Nunoshiba T."/>
            <person name="Yamamoto Y."/>
            <person name="Aramaki H."/>
            <person name="Makino K."/>
            <person name="Suzuki M."/>
        </authorList>
    </citation>
    <scope>NUCLEOTIDE SEQUENCE [LARGE SCALE GENOMIC DNA]</scope>
    <source>
        <strain evidence="2">ATCC 51530 / DSM 4299 / JCM 9571 / NBRC 15438 / GSS1</strain>
    </source>
</reference>
<dbReference type="RefSeq" id="WP_156769035.1">
    <property type="nucleotide sequence ID" value="NC_002689.2"/>
</dbReference>
<evidence type="ECO:0000313" key="2">
    <source>
        <dbReference type="Proteomes" id="UP000001017"/>
    </source>
</evidence>
<sequence length="64" mass="7019">MITVKGHIKKSVEIDREMSVGDILKDLGLPEEEYVVIVNGKPVLADHTVKKDDDVVILEVFSGG</sequence>
<reference evidence="1 2" key="1">
    <citation type="journal article" date="1999" name="Proc. Jpn. Acad.">
        <title>Determination of the complete genomic DNA sequence of Thermoplasma volvanium GSS1.</title>
        <authorList>
            <person name="Kawashima T."/>
            <person name="Yamamoto Y."/>
            <person name="Aramaki H."/>
            <person name="Nunoshiba T."/>
            <person name="Kawamoto T."/>
            <person name="Watanabe K."/>
            <person name="Yamazaki M."/>
            <person name="Kanehori K."/>
            <person name="Amano N."/>
            <person name="Ohya Y."/>
            <person name="Makino K."/>
            <person name="Suzuki M."/>
        </authorList>
    </citation>
    <scope>NUCLEOTIDE SEQUENCE [LARGE SCALE GENOMIC DNA]</scope>
    <source>
        <strain evidence="2">ATCC 51530 / DSM 4299 / JCM 9571 / NBRC 15438 / GSS1</strain>
    </source>
</reference>
<dbReference type="NCBIfam" id="NF005028">
    <property type="entry name" value="PRK06437.1"/>
    <property type="match status" value="1"/>
</dbReference>
<dbReference type="KEGG" id="tvo:TVG0124725"/>
<keyword evidence="2" id="KW-1185">Reference proteome</keyword>
<organism evidence="1 2">
    <name type="scientific">Thermoplasma volcanium (strain ATCC 51530 / DSM 4299 / JCM 9571 / NBRC 15438 / GSS1)</name>
    <dbReference type="NCBI Taxonomy" id="273116"/>
    <lineage>
        <taxon>Archaea</taxon>
        <taxon>Methanobacteriati</taxon>
        <taxon>Thermoplasmatota</taxon>
        <taxon>Thermoplasmata</taxon>
        <taxon>Thermoplasmatales</taxon>
        <taxon>Thermoplasmataceae</taxon>
        <taxon>Thermoplasma</taxon>
    </lineage>
</organism>
<dbReference type="GeneID" id="1441602"/>
<evidence type="ECO:0000313" key="1">
    <source>
        <dbReference type="EMBL" id="BAB59258.1"/>
    </source>
</evidence>
<dbReference type="STRING" id="273116.gene:9380884"/>
<dbReference type="SUPFAM" id="SSF54285">
    <property type="entry name" value="MoaD/ThiS"/>
    <property type="match status" value="1"/>
</dbReference>
<protein>
    <submittedName>
        <fullName evidence="1">Uncharacterized protein</fullName>
    </submittedName>
</protein>
<dbReference type="Pfam" id="PF21965">
    <property type="entry name" value="SAMP2"/>
    <property type="match status" value="1"/>
</dbReference>